<evidence type="ECO:0000256" key="1">
    <source>
        <dbReference type="SAM" id="MobiDB-lite"/>
    </source>
</evidence>
<dbReference type="AlphaFoldDB" id="A0A8H5D120"/>
<dbReference type="Proteomes" id="UP000559027">
    <property type="component" value="Unassembled WGS sequence"/>
</dbReference>
<dbReference type="EMBL" id="JAACJO010000012">
    <property type="protein sequence ID" value="KAF5351724.1"/>
    <property type="molecule type" value="Genomic_DNA"/>
</dbReference>
<reference evidence="3 4" key="1">
    <citation type="journal article" date="2020" name="ISME J.">
        <title>Uncovering the hidden diversity of litter-decomposition mechanisms in mushroom-forming fungi.</title>
        <authorList>
            <person name="Floudas D."/>
            <person name="Bentzer J."/>
            <person name="Ahren D."/>
            <person name="Johansson T."/>
            <person name="Persson P."/>
            <person name="Tunlid A."/>
        </authorList>
    </citation>
    <scope>NUCLEOTIDE SEQUENCE [LARGE SCALE GENOMIC DNA]</scope>
    <source>
        <strain evidence="3 4">CBS 146.42</strain>
    </source>
</reference>
<evidence type="ECO:0000313" key="4">
    <source>
        <dbReference type="Proteomes" id="UP000559027"/>
    </source>
</evidence>
<comment type="caution">
    <text evidence="3">The sequence shown here is derived from an EMBL/GenBank/DDBJ whole genome shotgun (WGS) entry which is preliminary data.</text>
</comment>
<keyword evidence="4" id="KW-1185">Reference proteome</keyword>
<feature type="region of interest" description="Disordered" evidence="1">
    <location>
        <begin position="1"/>
        <end position="21"/>
    </location>
</feature>
<dbReference type="InterPro" id="IPR028036">
    <property type="entry name" value="DMAC1-like_dom"/>
</dbReference>
<evidence type="ECO:0000313" key="3">
    <source>
        <dbReference type="EMBL" id="KAF5351724.1"/>
    </source>
</evidence>
<dbReference type="Pfam" id="PF15055">
    <property type="entry name" value="DMAC1_Dmo2"/>
    <property type="match status" value="1"/>
</dbReference>
<proteinExistence type="predicted"/>
<sequence length="87" mass="9064">MSNVTNDDKSQETKPWGDASRSLANQIEAGSKECLSCRIVGTGTFAGVGIYALLQARASAPGTPAQKRIIGGLGVAMLVGSVIRWTQ</sequence>
<name>A0A8H5D120_9AGAR</name>
<organism evidence="3 4">
    <name type="scientific">Leucocoprinus leucothites</name>
    <dbReference type="NCBI Taxonomy" id="201217"/>
    <lineage>
        <taxon>Eukaryota</taxon>
        <taxon>Fungi</taxon>
        <taxon>Dikarya</taxon>
        <taxon>Basidiomycota</taxon>
        <taxon>Agaricomycotina</taxon>
        <taxon>Agaricomycetes</taxon>
        <taxon>Agaricomycetidae</taxon>
        <taxon>Agaricales</taxon>
        <taxon>Agaricineae</taxon>
        <taxon>Agaricaceae</taxon>
        <taxon>Leucocoprinus</taxon>
    </lineage>
</organism>
<evidence type="ECO:0000259" key="2">
    <source>
        <dbReference type="Pfam" id="PF15055"/>
    </source>
</evidence>
<dbReference type="OrthoDB" id="6604875at2759"/>
<accession>A0A8H5D120</accession>
<protein>
    <recommendedName>
        <fullName evidence="2">Distal membrane-arm assembly complex protein 1-like domain-containing protein</fullName>
    </recommendedName>
</protein>
<feature type="domain" description="Distal membrane-arm assembly complex protein 1-like" evidence="2">
    <location>
        <begin position="33"/>
        <end position="77"/>
    </location>
</feature>
<gene>
    <name evidence="3" type="ORF">D9756_007464</name>
</gene>
<feature type="compositionally biased region" description="Basic and acidic residues" evidence="1">
    <location>
        <begin position="1"/>
        <end position="12"/>
    </location>
</feature>